<dbReference type="Proteomes" id="UP000269352">
    <property type="component" value="Unassembled WGS sequence"/>
</dbReference>
<proteinExistence type="predicted"/>
<dbReference type="GO" id="GO:0032153">
    <property type="term" value="C:cell division site"/>
    <property type="evidence" value="ECO:0007669"/>
    <property type="project" value="TreeGrafter"/>
</dbReference>
<evidence type="ECO:0000313" key="7">
    <source>
        <dbReference type="EMBL" id="GBR73635.1"/>
    </source>
</evidence>
<dbReference type="PANTHER" id="PTHR30474:SF1">
    <property type="entry name" value="PEPTIDOGLYCAN GLYCOSYLTRANSFERASE MRDB"/>
    <property type="match status" value="1"/>
</dbReference>
<organism evidence="7 8">
    <name type="scientific">Termititenax aidoneus</name>
    <dbReference type="NCBI Taxonomy" id="2218524"/>
    <lineage>
        <taxon>Bacteria</taxon>
        <taxon>Bacillati</taxon>
        <taxon>Candidatus Margulisiibacteriota</taxon>
        <taxon>Candidatus Termititenacia</taxon>
        <taxon>Candidatus Termititenacales</taxon>
        <taxon>Candidatus Termititenacaceae</taxon>
        <taxon>Candidatus Termititenax</taxon>
    </lineage>
</organism>
<sequence>MDIFRSGYSPWRNFDWRLFGTGLFLSLLGLLAVAATHNPAQLKRQMFALALGVLLFFAVSVLDFRKFSRAAEILFGLSIFLLIVVLNMGHTVYGAQRWINLAGFTFQPVELVKLSMIFMLAKFFEQRQGKLDTIFDILPGFVLVGAPFFLIYKQPDLGSAVVLVVIFFLMAYWAGMKFSRLFMLTSPLLSILALYALPVYPLLSWGIYLALIFAALWLLHFPLLDSAIYFGLNFFSGLFSSFFWHSLSLYQRNRILSFINPDIDPLARGLRYHTVKSVIAVGSGGLGGKGYLQGSLTNLQYIPQQHTDFIFSVIAEEFGFGGAALTVLLLFYLLSRVYTIAAQSDDAFGRYLTVGLLALLGFQVVINIAMNIGLSPVVGLPLPFISYGGTALIISWVGLGLAQSVCMHKNTLKL</sequence>
<dbReference type="GO" id="GO:0008360">
    <property type="term" value="P:regulation of cell shape"/>
    <property type="evidence" value="ECO:0007669"/>
    <property type="project" value="UniProtKB-KW"/>
</dbReference>
<evidence type="ECO:0000256" key="6">
    <source>
        <dbReference type="SAM" id="Phobius"/>
    </source>
</evidence>
<dbReference type="EMBL" id="BGZN01000015">
    <property type="protein sequence ID" value="GBR73635.1"/>
    <property type="molecule type" value="Genomic_DNA"/>
</dbReference>
<accession>A0A388TB99</accession>
<comment type="caution">
    <text evidence="7">The sequence shown here is derived from an EMBL/GenBank/DDBJ whole genome shotgun (WGS) entry which is preliminary data.</text>
</comment>
<dbReference type="GO" id="GO:0005886">
    <property type="term" value="C:plasma membrane"/>
    <property type="evidence" value="ECO:0007669"/>
    <property type="project" value="TreeGrafter"/>
</dbReference>
<evidence type="ECO:0000313" key="8">
    <source>
        <dbReference type="Proteomes" id="UP000269352"/>
    </source>
</evidence>
<name>A0A388TB99_TERA1</name>
<feature type="transmembrane region" description="Helical" evidence="6">
    <location>
        <begin position="351"/>
        <end position="372"/>
    </location>
</feature>
<feature type="transmembrane region" description="Helical" evidence="6">
    <location>
        <begin position="45"/>
        <end position="62"/>
    </location>
</feature>
<feature type="transmembrane region" description="Helical" evidence="6">
    <location>
        <begin position="157"/>
        <end position="174"/>
    </location>
</feature>
<keyword evidence="8" id="KW-1185">Reference proteome</keyword>
<dbReference type="PROSITE" id="PS00428">
    <property type="entry name" value="FTSW_RODA_SPOVE"/>
    <property type="match status" value="1"/>
</dbReference>
<evidence type="ECO:0000256" key="2">
    <source>
        <dbReference type="ARBA" id="ARBA00022692"/>
    </source>
</evidence>
<feature type="transmembrane region" description="Helical" evidence="6">
    <location>
        <begin position="133"/>
        <end position="151"/>
    </location>
</feature>
<feature type="transmembrane region" description="Helical" evidence="6">
    <location>
        <begin position="384"/>
        <end position="406"/>
    </location>
</feature>
<evidence type="ECO:0000256" key="5">
    <source>
        <dbReference type="ARBA" id="ARBA00023136"/>
    </source>
</evidence>
<dbReference type="NCBIfam" id="NF037961">
    <property type="entry name" value="RodA_shape"/>
    <property type="match status" value="1"/>
</dbReference>
<reference evidence="7 8" key="1">
    <citation type="journal article" date="2019" name="ISME J.">
        <title>Genome analyses of uncultured TG2/ZB3 bacteria in 'Margulisbacteria' specifically attached to ectosymbiotic spirochetes of protists in the termite gut.</title>
        <authorList>
            <person name="Utami Y.D."/>
            <person name="Kuwahara H."/>
            <person name="Igai K."/>
            <person name="Murakami T."/>
            <person name="Sugaya K."/>
            <person name="Morikawa T."/>
            <person name="Nagura Y."/>
            <person name="Yuki M."/>
            <person name="Deevong P."/>
            <person name="Inoue T."/>
            <person name="Kihara K."/>
            <person name="Lo N."/>
            <person name="Yamada A."/>
            <person name="Ohkuma M."/>
            <person name="Hongoh Y."/>
        </authorList>
    </citation>
    <scope>NUCLEOTIDE SEQUENCE [LARGE SCALE GENOMIC DNA]</scope>
    <source>
        <strain evidence="7">NkOx7-01</strain>
    </source>
</reference>
<keyword evidence="5 6" id="KW-0472">Membrane</keyword>
<dbReference type="GO" id="GO:0015648">
    <property type="term" value="F:lipid-linked peptidoglycan transporter activity"/>
    <property type="evidence" value="ECO:0007669"/>
    <property type="project" value="TreeGrafter"/>
</dbReference>
<feature type="transmembrane region" description="Helical" evidence="6">
    <location>
        <begin position="318"/>
        <end position="339"/>
    </location>
</feature>
<dbReference type="AlphaFoldDB" id="A0A388TB99"/>
<dbReference type="InterPro" id="IPR018365">
    <property type="entry name" value="Cell_cycle_FtsW-rel_CS"/>
</dbReference>
<feature type="transmembrane region" description="Helical" evidence="6">
    <location>
        <begin position="228"/>
        <end position="247"/>
    </location>
</feature>
<keyword evidence="3" id="KW-0133">Cell shape</keyword>
<keyword evidence="4 6" id="KW-1133">Transmembrane helix</keyword>
<dbReference type="PANTHER" id="PTHR30474">
    <property type="entry name" value="CELL CYCLE PROTEIN"/>
    <property type="match status" value="1"/>
</dbReference>
<evidence type="ECO:0000256" key="4">
    <source>
        <dbReference type="ARBA" id="ARBA00022989"/>
    </source>
</evidence>
<dbReference type="InterPro" id="IPR001182">
    <property type="entry name" value="FtsW/RodA"/>
</dbReference>
<comment type="subcellular location">
    <subcellularLocation>
        <location evidence="1">Membrane</location>
        <topology evidence="1">Multi-pass membrane protein</topology>
    </subcellularLocation>
</comment>
<evidence type="ECO:0000256" key="3">
    <source>
        <dbReference type="ARBA" id="ARBA00022960"/>
    </source>
</evidence>
<evidence type="ECO:0000256" key="1">
    <source>
        <dbReference type="ARBA" id="ARBA00004141"/>
    </source>
</evidence>
<gene>
    <name evidence="7" type="primary">rodA</name>
    <name evidence="7" type="ORF">NO1_0974</name>
</gene>
<keyword evidence="2 6" id="KW-0812">Transmembrane</keyword>
<dbReference type="Pfam" id="PF01098">
    <property type="entry name" value="FTSW_RODA_SPOVE"/>
    <property type="match status" value="2"/>
</dbReference>
<protein>
    <submittedName>
        <fullName evidence="7">Rod shape-determining protein RodA</fullName>
    </submittedName>
</protein>
<dbReference type="GO" id="GO:0051301">
    <property type="term" value="P:cell division"/>
    <property type="evidence" value="ECO:0007669"/>
    <property type="project" value="InterPro"/>
</dbReference>
<feature type="transmembrane region" description="Helical" evidence="6">
    <location>
        <begin position="74"/>
        <end position="93"/>
    </location>
</feature>